<evidence type="ECO:0000313" key="3">
    <source>
        <dbReference type="EMBL" id="RHF11633.1"/>
    </source>
</evidence>
<reference evidence="3 4" key="1">
    <citation type="submission" date="2018-08" db="EMBL/GenBank/DDBJ databases">
        <title>A genome reference for cultivated species of the human gut microbiota.</title>
        <authorList>
            <person name="Zou Y."/>
            <person name="Xue W."/>
            <person name="Luo G."/>
        </authorList>
    </citation>
    <scope>NUCLEOTIDE SEQUENCE [LARGE SCALE GENOMIC DNA]</scope>
    <source>
        <strain evidence="3 4">AM26-26AC</strain>
    </source>
</reference>
<protein>
    <submittedName>
        <fullName evidence="3">Glycosyltransferase</fullName>
    </submittedName>
</protein>
<dbReference type="InterPro" id="IPR001296">
    <property type="entry name" value="Glyco_trans_1"/>
</dbReference>
<dbReference type="PANTHER" id="PTHR46401">
    <property type="entry name" value="GLYCOSYLTRANSFERASE WBBK-RELATED"/>
    <property type="match status" value="1"/>
</dbReference>
<evidence type="ECO:0000256" key="1">
    <source>
        <dbReference type="ARBA" id="ARBA00022679"/>
    </source>
</evidence>
<dbReference type="CDD" id="cd03801">
    <property type="entry name" value="GT4_PimA-like"/>
    <property type="match status" value="1"/>
</dbReference>
<keyword evidence="1 3" id="KW-0808">Transferase</keyword>
<gene>
    <name evidence="3" type="ORF">DW701_02265</name>
</gene>
<proteinExistence type="predicted"/>
<dbReference type="Proteomes" id="UP000283538">
    <property type="component" value="Unassembled WGS sequence"/>
</dbReference>
<dbReference type="AlphaFoldDB" id="A0A414MIX7"/>
<dbReference type="EMBL" id="QSLA01000002">
    <property type="protein sequence ID" value="RHF11633.1"/>
    <property type="molecule type" value="Genomic_DNA"/>
</dbReference>
<name>A0A414MIX7_9BACE</name>
<dbReference type="PANTHER" id="PTHR46401:SF2">
    <property type="entry name" value="GLYCOSYLTRANSFERASE WBBK-RELATED"/>
    <property type="match status" value="1"/>
</dbReference>
<organism evidence="3 4">
    <name type="scientific">Bacteroides eggerthii</name>
    <dbReference type="NCBI Taxonomy" id="28111"/>
    <lineage>
        <taxon>Bacteria</taxon>
        <taxon>Pseudomonadati</taxon>
        <taxon>Bacteroidota</taxon>
        <taxon>Bacteroidia</taxon>
        <taxon>Bacteroidales</taxon>
        <taxon>Bacteroidaceae</taxon>
        <taxon>Bacteroides</taxon>
    </lineage>
</organism>
<accession>A0A414MIX7</accession>
<comment type="caution">
    <text evidence="3">The sequence shown here is derived from an EMBL/GenBank/DDBJ whole genome shotgun (WGS) entry which is preliminary data.</text>
</comment>
<evidence type="ECO:0000259" key="2">
    <source>
        <dbReference type="Pfam" id="PF00534"/>
    </source>
</evidence>
<sequence length="371" mass="43052">MMQINVAFCNRPSYDNPLGGDAIQMLKTKEWLEILYGIHISIITHPNELTVNFNIVHVFNFATYEITNGFVEKAHQLGIPIISSCIYWDYSYSIPPLHYFMGYPSHIGKFSVLFYRFLYKNVTAFLKRPRGVSREFKKYTQKFIDYSHFILPNSIEEGNLLLDFAGIKKADKIRVVYNGVELKDTQILPPELFFSKYKLPKDYILQVGRIEYLKNQLNLLYALREHINIPIVFIGQISDAKYGKRLHEIAQKRGNVFFLNKVPHDEIASFYHYAALHVLLSLRESPGLVSMEAAAQGCPIVISTSEYLPKKTYFSKAPYVVDPLDISVIEQVLLQAYQERKKFDLNIKDFSWSNVAAQTYDVYKEVMDKTY</sequence>
<dbReference type="GO" id="GO:0016757">
    <property type="term" value="F:glycosyltransferase activity"/>
    <property type="evidence" value="ECO:0007669"/>
    <property type="project" value="InterPro"/>
</dbReference>
<evidence type="ECO:0000313" key="4">
    <source>
        <dbReference type="Proteomes" id="UP000283538"/>
    </source>
</evidence>
<dbReference type="Pfam" id="PF00534">
    <property type="entry name" value="Glycos_transf_1"/>
    <property type="match status" value="1"/>
</dbReference>
<dbReference type="Gene3D" id="3.40.50.2000">
    <property type="entry name" value="Glycogen Phosphorylase B"/>
    <property type="match status" value="2"/>
</dbReference>
<dbReference type="SUPFAM" id="SSF53756">
    <property type="entry name" value="UDP-Glycosyltransferase/glycogen phosphorylase"/>
    <property type="match status" value="1"/>
</dbReference>
<feature type="domain" description="Glycosyl transferase family 1" evidence="2">
    <location>
        <begin position="199"/>
        <end position="309"/>
    </location>
</feature>
<dbReference type="RefSeq" id="WP_004294289.1">
    <property type="nucleotide sequence ID" value="NZ_JADNJY010000014.1"/>
</dbReference>
<dbReference type="GO" id="GO:0009103">
    <property type="term" value="P:lipopolysaccharide biosynthetic process"/>
    <property type="evidence" value="ECO:0007669"/>
    <property type="project" value="TreeGrafter"/>
</dbReference>